<dbReference type="SUPFAM" id="SSF48371">
    <property type="entry name" value="ARM repeat"/>
    <property type="match status" value="1"/>
</dbReference>
<feature type="region of interest" description="Disordered" evidence="6">
    <location>
        <begin position="1312"/>
        <end position="1417"/>
    </location>
</feature>
<comment type="caution">
    <text evidence="7">The sequence shown here is derived from an EMBL/GenBank/DDBJ whole genome shotgun (WGS) entry which is preliminary data.</text>
</comment>
<evidence type="ECO:0000313" key="8">
    <source>
        <dbReference type="Proteomes" id="UP000243579"/>
    </source>
</evidence>
<dbReference type="InterPro" id="IPR033270">
    <property type="entry name" value="VPRBP/DCAF1"/>
</dbReference>
<dbReference type="GO" id="GO:0080008">
    <property type="term" value="C:Cul4-RING E3 ubiquitin ligase complex"/>
    <property type="evidence" value="ECO:0007669"/>
    <property type="project" value="TreeGrafter"/>
</dbReference>
<reference evidence="7 8" key="1">
    <citation type="journal article" date="2014" name="Genome Biol. Evol.">
        <title>The secreted proteins of Achlya hypogyna and Thraustotheca clavata identify the ancestral oomycete secretome and reveal gene acquisitions by horizontal gene transfer.</title>
        <authorList>
            <person name="Misner I."/>
            <person name="Blouin N."/>
            <person name="Leonard G."/>
            <person name="Richards T.A."/>
            <person name="Lane C.E."/>
        </authorList>
    </citation>
    <scope>NUCLEOTIDE SEQUENCE [LARGE SCALE GENOMIC DNA]</scope>
    <source>
        <strain evidence="7 8">ATCC 48635</strain>
    </source>
</reference>
<keyword evidence="5" id="KW-0539">Nucleus</keyword>
<dbReference type="SUPFAM" id="SSF50998">
    <property type="entry name" value="Quinoprotein alcohol dehydrogenase-like"/>
    <property type="match status" value="1"/>
</dbReference>
<organism evidence="7 8">
    <name type="scientific">Achlya hypogyna</name>
    <name type="common">Oomycete</name>
    <name type="synonym">Protoachlya hypogyna</name>
    <dbReference type="NCBI Taxonomy" id="1202772"/>
    <lineage>
        <taxon>Eukaryota</taxon>
        <taxon>Sar</taxon>
        <taxon>Stramenopiles</taxon>
        <taxon>Oomycota</taxon>
        <taxon>Saprolegniomycetes</taxon>
        <taxon>Saprolegniales</taxon>
        <taxon>Achlyaceae</taxon>
        <taxon>Achlya</taxon>
    </lineage>
</organism>
<sequence>MEDVVGSDSANESTIHNVDPLEVQTFQLVSELLLDDTDEAERIRKMHWLAEVLEKAEATFRQTQPTPSRRDNHLIGHLFRILGEFEDFYPMLERKLQGDSADRVRNEHANAAACRLLLATSPVNTRFIVRMLYEEDVLARLCRWAEGGPSSVAHALQLQCYASGLLSVGLRDRSIADSVVNHATLPVSLLKRARFYAIALENERARALEYMAANQKKSKHKSKPPAPAAPTPTNAKRRKLSIEKAPAELHLGGDDITDRLVHGLAADAADATSARITHEEQPKQLLLLDLLYSLECLGLMGEYLELLAPALKEDALGTIVTFLHSHHPTLWSATLKLTSHFLAHKKFAFAFLEAGGLQLVLASKTADEIAVLHRSLSMCLHGFASSSVVMETIFRREPDRVALLQLALELLGSPHDKARQNAVVFFGLVLPFRSALELFEQSDGVYVLLNLIRAGNAPKNAVQRQLAHDACLCLRQYVRVHFGLVVHSLRRKLQASRIPKLSPYKPIDIDDKSHEQQIALFEKHGKGLKDTKWVLGLVHLRAPLVLLEVLDVFCQQAGRDLDQEATSYRLWLVERAQFALQSLRLLTLVHSPIAPDVCATTLTDSRRGGLAILLDCAMSSHLRDGDVVRDALHVFCNCVLPPTLARPKDDAVRTILKLARDKSALKVCLQLLRYKRSLQHADSIRFLAARALLGLSRDRHIAQILEQMQLGQLLSDLVRQDPVLEENADIHARFKEVALELISHVTHRTPSTAIHEATDPAVRKIEKANVVAATRITYNPTELLLLIHDHLKAHGLTQAADALEAEAQLKAAGPGSPHKPTMRRSKSGDDIGLSPAASPRAKRHKPEPKPPRLSFAQKKKHLARMLEAPHFFKAEAPKPTAMTKREPKTTWLDTVVRQYCREQHRQCPHPVSVVPPFSLASSKPHECPDTTAPPLYTNVSTRLVVRSAFGGSRREDMSTMRFAFGRHRAFRVVGHGSELSGSVTAARFLAAPRDRQMLFGTDQGELCQINLEQDAVVGHWRCHPNAGALTSIVTNEHTRLAFAHANPLVLAGTSRLSQYVQATIGLWDLGRMDAPRWTLPGMRSGQFNHAGDRVVAMAYTTSENPFDPSISSPLRGTAIYEVETGTLVAQLEDPTKPAGTYGDDTNCAFAPSDSTVLADGMLWDLRTSRALHQFDKLSNVGYGYYHPNGNEVLVNSAVWDLRTFKLLRLVPALEQSRVQFNQSGSILYAYTPFEPMVKETSKKVLKHKTWFRVLDARDYRDISTVDVERPIYDVSLNAQETLLSVLEGRYLDSVYGEDDPVCRLYEIGRSKPNEADSDLEDNAEDSESMEEDFESTSSLEEEGDDDSAMDSVDDGGTDDLMSDDYSESDDDADMADDEEATLLRLEIPDNAYLTFGSEYDEEDDEDSDDFNESSDDE</sequence>
<name>A0A1V9Z1B1_ACHHY</name>
<proteinExistence type="inferred from homology"/>
<dbReference type="PANTHER" id="PTHR13129:SF4">
    <property type="entry name" value="DDB1- AND CUL4-ASSOCIATED FACTOR 1"/>
    <property type="match status" value="1"/>
</dbReference>
<dbReference type="Gene3D" id="2.130.10.10">
    <property type="entry name" value="YVTN repeat-like/Quinoprotein amine dehydrogenase"/>
    <property type="match status" value="1"/>
</dbReference>
<comment type="pathway">
    <text evidence="2">Protein modification; protein ubiquitination.</text>
</comment>
<dbReference type="STRING" id="1202772.A0A1V9Z1B1"/>
<dbReference type="UniPathway" id="UPA00143"/>
<evidence type="ECO:0000256" key="3">
    <source>
        <dbReference type="ARBA" id="ARBA00008845"/>
    </source>
</evidence>
<dbReference type="InterPro" id="IPR015943">
    <property type="entry name" value="WD40/YVTN_repeat-like_dom_sf"/>
</dbReference>
<evidence type="ECO:0000256" key="4">
    <source>
        <dbReference type="ARBA" id="ARBA00022786"/>
    </source>
</evidence>
<evidence type="ECO:0000256" key="5">
    <source>
        <dbReference type="ARBA" id="ARBA00023242"/>
    </source>
</evidence>
<dbReference type="EMBL" id="JNBR01000504">
    <property type="protein sequence ID" value="OQR91743.1"/>
    <property type="molecule type" value="Genomic_DNA"/>
</dbReference>
<comment type="similarity">
    <text evidence="3">Belongs to the VPRBP/DCAF1 family.</text>
</comment>
<evidence type="ECO:0000256" key="6">
    <source>
        <dbReference type="SAM" id="MobiDB-lite"/>
    </source>
</evidence>
<evidence type="ECO:0000256" key="1">
    <source>
        <dbReference type="ARBA" id="ARBA00004123"/>
    </source>
</evidence>
<evidence type="ECO:0000313" key="7">
    <source>
        <dbReference type="EMBL" id="OQR91743.1"/>
    </source>
</evidence>
<dbReference type="GO" id="GO:0005634">
    <property type="term" value="C:nucleus"/>
    <property type="evidence" value="ECO:0007669"/>
    <property type="project" value="UniProtKB-SubCell"/>
</dbReference>
<dbReference type="InterPro" id="IPR016024">
    <property type="entry name" value="ARM-type_fold"/>
</dbReference>
<keyword evidence="8" id="KW-1185">Reference proteome</keyword>
<keyword evidence="4" id="KW-0833">Ubl conjugation pathway</keyword>
<protein>
    <submittedName>
        <fullName evidence="7">Uncharacterized protein</fullName>
    </submittedName>
</protein>
<dbReference type="GO" id="GO:0016567">
    <property type="term" value="P:protein ubiquitination"/>
    <property type="evidence" value="ECO:0007669"/>
    <property type="project" value="UniProtKB-UniPathway"/>
</dbReference>
<gene>
    <name evidence="7" type="ORF">ACHHYP_04393</name>
</gene>
<dbReference type="PANTHER" id="PTHR13129">
    <property type="entry name" value="VPRBP PROTEIN-RELATED"/>
    <property type="match status" value="1"/>
</dbReference>
<feature type="compositionally biased region" description="Acidic residues" evidence="6">
    <location>
        <begin position="1315"/>
        <end position="1380"/>
    </location>
</feature>
<feature type="compositionally biased region" description="Acidic residues" evidence="6">
    <location>
        <begin position="1398"/>
        <end position="1417"/>
    </location>
</feature>
<dbReference type="InterPro" id="IPR006594">
    <property type="entry name" value="LisH"/>
</dbReference>
<feature type="region of interest" description="Disordered" evidence="6">
    <location>
        <begin position="810"/>
        <end position="854"/>
    </location>
</feature>
<accession>A0A1V9Z1B1</accession>
<dbReference type="InterPro" id="IPR011047">
    <property type="entry name" value="Quinoprotein_ADH-like_sf"/>
</dbReference>
<dbReference type="Proteomes" id="UP000243579">
    <property type="component" value="Unassembled WGS sequence"/>
</dbReference>
<dbReference type="OrthoDB" id="27563at2759"/>
<evidence type="ECO:0000256" key="2">
    <source>
        <dbReference type="ARBA" id="ARBA00004906"/>
    </source>
</evidence>
<feature type="region of interest" description="Disordered" evidence="6">
    <location>
        <begin position="213"/>
        <end position="238"/>
    </location>
</feature>
<dbReference type="SMART" id="SM00667">
    <property type="entry name" value="LisH"/>
    <property type="match status" value="1"/>
</dbReference>
<comment type="subcellular location">
    <subcellularLocation>
        <location evidence="1">Nucleus</location>
    </subcellularLocation>
</comment>
<dbReference type="PROSITE" id="PS50896">
    <property type="entry name" value="LISH"/>
    <property type="match status" value="1"/>
</dbReference>